<evidence type="ECO:0000256" key="9">
    <source>
        <dbReference type="ARBA" id="ARBA00022777"/>
    </source>
</evidence>
<sequence length="203" mass="22209">MSDLKVPLFPVTGSVRREARAALKGQRPCCIWLTGLSGSGKSSLANALELALHRERVHSFLLDGDQVRGGLCSDLDMSPEGRRENIRRLAQAARLMTEAGLVVIVAAISPFRAERDAARALFPADEFLSVYLSTPLRTCAERDPKGLYKAAREGRLRNFTGIDSPYEPPLDADFEVDATDTSTDEACRRLLGLVLQRCRPGPA</sequence>
<dbReference type="Gene3D" id="3.40.50.300">
    <property type="entry name" value="P-loop containing nucleotide triphosphate hydrolases"/>
    <property type="match status" value="1"/>
</dbReference>
<evidence type="ECO:0000256" key="14">
    <source>
        <dbReference type="HAMAP-Rule" id="MF_00065"/>
    </source>
</evidence>
<keyword evidence="8 14" id="KW-0547">Nucleotide-binding</keyword>
<evidence type="ECO:0000256" key="7">
    <source>
        <dbReference type="ARBA" id="ARBA00022679"/>
    </source>
</evidence>
<dbReference type="GO" id="GO:0000103">
    <property type="term" value="P:sulfate assimilation"/>
    <property type="evidence" value="ECO:0007669"/>
    <property type="project" value="UniProtKB-UniRule"/>
</dbReference>
<dbReference type="NCBIfam" id="TIGR00455">
    <property type="entry name" value="apsK"/>
    <property type="match status" value="1"/>
</dbReference>
<dbReference type="UniPathway" id="UPA00140">
    <property type="reaction ID" value="UER00205"/>
</dbReference>
<dbReference type="CDD" id="cd02027">
    <property type="entry name" value="APSK"/>
    <property type="match status" value="1"/>
</dbReference>
<evidence type="ECO:0000313" key="17">
    <source>
        <dbReference type="EMBL" id="ANI18238.1"/>
    </source>
</evidence>
<dbReference type="GO" id="GO:0070814">
    <property type="term" value="P:hydrogen sulfide biosynthetic process"/>
    <property type="evidence" value="ECO:0007669"/>
    <property type="project" value="UniProtKB-UniRule"/>
</dbReference>
<comment type="catalytic activity">
    <reaction evidence="1 14 15">
        <text>adenosine 5'-phosphosulfate + ATP = 3'-phosphoadenylyl sulfate + ADP + H(+)</text>
        <dbReference type="Rhea" id="RHEA:24152"/>
        <dbReference type="ChEBI" id="CHEBI:15378"/>
        <dbReference type="ChEBI" id="CHEBI:30616"/>
        <dbReference type="ChEBI" id="CHEBI:58243"/>
        <dbReference type="ChEBI" id="CHEBI:58339"/>
        <dbReference type="ChEBI" id="CHEBI:456216"/>
        <dbReference type="EC" id="2.7.1.25"/>
    </reaction>
</comment>
<name>A0A127N227_9PSED</name>
<proteinExistence type="inferred from homology"/>
<evidence type="ECO:0000313" key="18">
    <source>
        <dbReference type="Proteomes" id="UP000077748"/>
    </source>
</evidence>
<dbReference type="EC" id="2.7.1.25" evidence="5 14"/>
<dbReference type="HAMAP" id="MF_00065">
    <property type="entry name" value="Adenylyl_sulf_kinase"/>
    <property type="match status" value="1"/>
</dbReference>
<dbReference type="Pfam" id="PF01583">
    <property type="entry name" value="APS_kinase"/>
    <property type="match status" value="1"/>
</dbReference>
<feature type="active site" description="Phosphoserine intermediate" evidence="14">
    <location>
        <position position="109"/>
    </location>
</feature>
<evidence type="ECO:0000256" key="12">
    <source>
        <dbReference type="ARBA" id="ARBA00031393"/>
    </source>
</evidence>
<dbReference type="InterPro" id="IPR059117">
    <property type="entry name" value="APS_kinase_dom"/>
</dbReference>
<keyword evidence="7 14" id="KW-0808">Transferase</keyword>
<evidence type="ECO:0000256" key="2">
    <source>
        <dbReference type="ARBA" id="ARBA00002632"/>
    </source>
</evidence>
<evidence type="ECO:0000259" key="16">
    <source>
        <dbReference type="Pfam" id="PF01583"/>
    </source>
</evidence>
<evidence type="ECO:0000256" key="5">
    <source>
        <dbReference type="ARBA" id="ARBA00012121"/>
    </source>
</evidence>
<comment type="function">
    <text evidence="2 14 15">Catalyzes the synthesis of activated sulfate.</text>
</comment>
<dbReference type="PANTHER" id="PTHR11055">
    <property type="entry name" value="BIFUNCTIONAL 3'-PHOSPHOADENOSINE 5'-PHOSPHOSULFATE SYNTHASE"/>
    <property type="match status" value="1"/>
</dbReference>
<dbReference type="KEGG" id="pcq:PcP3B5_61680"/>
<reference evidence="17 18" key="1">
    <citation type="submission" date="2016-05" db="EMBL/GenBank/DDBJ databases">
        <title>Genome Sequence of Pseudomonas citronellolis Strain SJTE-3, an Estrogens and Persistent Organic Pollutants degradation strain.</title>
        <authorList>
            <person name="Liang R."/>
        </authorList>
    </citation>
    <scope>NUCLEOTIDE SEQUENCE [LARGE SCALE GENOMIC DNA]</scope>
    <source>
        <strain evidence="17 18">SJTE-3</strain>
    </source>
</reference>
<dbReference type="InterPro" id="IPR027417">
    <property type="entry name" value="P-loop_NTPase"/>
</dbReference>
<dbReference type="PANTHER" id="PTHR11055:SF63">
    <property type="entry name" value="ADENYLYL-SULFATE KINASE 1, CHLOROPLASTIC"/>
    <property type="match status" value="1"/>
</dbReference>
<dbReference type="Proteomes" id="UP000077748">
    <property type="component" value="Chromosome"/>
</dbReference>
<dbReference type="NCBIfam" id="NF003013">
    <property type="entry name" value="PRK03846.1"/>
    <property type="match status" value="1"/>
</dbReference>
<evidence type="ECO:0000256" key="6">
    <source>
        <dbReference type="ARBA" id="ARBA00018163"/>
    </source>
</evidence>
<evidence type="ECO:0000256" key="8">
    <source>
        <dbReference type="ARBA" id="ARBA00022741"/>
    </source>
</evidence>
<gene>
    <name evidence="14" type="primary">cysC</name>
    <name evidence="17" type="ORF">A9C11_31410</name>
</gene>
<feature type="domain" description="APS kinase" evidence="16">
    <location>
        <begin position="27"/>
        <end position="177"/>
    </location>
</feature>
<keyword evidence="10 14" id="KW-0067">ATP-binding</keyword>
<evidence type="ECO:0000256" key="10">
    <source>
        <dbReference type="ARBA" id="ARBA00022840"/>
    </source>
</evidence>
<dbReference type="AlphaFoldDB" id="A0A127N227"/>
<organism evidence="17 18">
    <name type="scientific">Pseudomonas citronellolis</name>
    <dbReference type="NCBI Taxonomy" id="53408"/>
    <lineage>
        <taxon>Bacteria</taxon>
        <taxon>Pseudomonadati</taxon>
        <taxon>Pseudomonadota</taxon>
        <taxon>Gammaproteobacteria</taxon>
        <taxon>Pseudomonadales</taxon>
        <taxon>Pseudomonadaceae</taxon>
        <taxon>Pseudomonas</taxon>
    </lineage>
</organism>
<keyword evidence="14" id="KW-0597">Phosphoprotein</keyword>
<evidence type="ECO:0000256" key="15">
    <source>
        <dbReference type="RuleBase" id="RU004347"/>
    </source>
</evidence>
<comment type="similarity">
    <text evidence="4 14 15">Belongs to the APS kinase family.</text>
</comment>
<keyword evidence="9 14" id="KW-0418">Kinase</keyword>
<evidence type="ECO:0000256" key="4">
    <source>
        <dbReference type="ARBA" id="ARBA00007008"/>
    </source>
</evidence>
<protein>
    <recommendedName>
        <fullName evidence="6 14">Adenylyl-sulfate kinase</fullName>
        <ecNumber evidence="5 14">2.7.1.25</ecNumber>
    </recommendedName>
    <alternativeName>
        <fullName evidence="12 14">APS kinase</fullName>
    </alternativeName>
    <alternativeName>
        <fullName evidence="13 14">ATP adenosine-5'-phosphosulfate 3'-phosphotransferase</fullName>
    </alternativeName>
    <alternativeName>
        <fullName evidence="11 14">Adenosine-5'-phosphosulfate kinase</fullName>
    </alternativeName>
</protein>
<dbReference type="InterPro" id="IPR002891">
    <property type="entry name" value="APS"/>
</dbReference>
<dbReference type="SUPFAM" id="SSF52540">
    <property type="entry name" value="P-loop containing nucleoside triphosphate hydrolases"/>
    <property type="match status" value="1"/>
</dbReference>
<comment type="pathway">
    <text evidence="3 14 15">Sulfur metabolism; hydrogen sulfide biosynthesis; sulfite from sulfate: step 2/3.</text>
</comment>
<dbReference type="GeneID" id="72999114"/>
<feature type="binding site" evidence="14">
    <location>
        <begin position="35"/>
        <end position="42"/>
    </location>
    <ligand>
        <name>ATP</name>
        <dbReference type="ChEBI" id="CHEBI:30616"/>
    </ligand>
</feature>
<evidence type="ECO:0000256" key="1">
    <source>
        <dbReference type="ARBA" id="ARBA00001823"/>
    </source>
</evidence>
<dbReference type="RefSeq" id="WP_061563147.1">
    <property type="nucleotide sequence ID" value="NZ_BDGS01000001.1"/>
</dbReference>
<accession>A0A127N227</accession>
<dbReference type="GO" id="GO:0005524">
    <property type="term" value="F:ATP binding"/>
    <property type="evidence" value="ECO:0007669"/>
    <property type="project" value="UniProtKB-UniRule"/>
</dbReference>
<evidence type="ECO:0000256" key="11">
    <source>
        <dbReference type="ARBA" id="ARBA00029724"/>
    </source>
</evidence>
<evidence type="ECO:0000256" key="13">
    <source>
        <dbReference type="ARBA" id="ARBA00031464"/>
    </source>
</evidence>
<dbReference type="EMBL" id="CP015878">
    <property type="protein sequence ID" value="ANI18238.1"/>
    <property type="molecule type" value="Genomic_DNA"/>
</dbReference>
<dbReference type="GO" id="GO:0004020">
    <property type="term" value="F:adenylylsulfate kinase activity"/>
    <property type="evidence" value="ECO:0007669"/>
    <property type="project" value="UniProtKB-UniRule"/>
</dbReference>
<dbReference type="STRING" id="53408.A9C11_31410"/>
<evidence type="ECO:0000256" key="3">
    <source>
        <dbReference type="ARBA" id="ARBA00004806"/>
    </source>
</evidence>